<evidence type="ECO:0000259" key="3">
    <source>
        <dbReference type="Pfam" id="PF13581"/>
    </source>
</evidence>
<dbReference type="InterPro" id="IPR050267">
    <property type="entry name" value="Anti-sigma-factor_SerPK"/>
</dbReference>
<evidence type="ECO:0000256" key="2">
    <source>
        <dbReference type="SAM" id="MobiDB-lite"/>
    </source>
</evidence>
<reference evidence="4" key="1">
    <citation type="submission" date="2021-03" db="EMBL/GenBank/DDBJ databases">
        <title>Whole genome sequence of Streptomyces bomunensis MMS17-BM035.</title>
        <authorList>
            <person name="Lee J.H."/>
        </authorList>
    </citation>
    <scope>NUCLEOTIDE SEQUENCE</scope>
    <source>
        <strain evidence="4">MMS17-BM035</strain>
    </source>
</reference>
<dbReference type="EMBL" id="JAGIQL010000001">
    <property type="protein sequence ID" value="MBP0455972.1"/>
    <property type="molecule type" value="Genomic_DNA"/>
</dbReference>
<keyword evidence="1" id="KW-0418">Kinase</keyword>
<feature type="domain" description="Histidine kinase/HSP90-like ATPase" evidence="3">
    <location>
        <begin position="56"/>
        <end position="164"/>
    </location>
</feature>
<gene>
    <name evidence="4" type="ORF">JFN87_00445</name>
</gene>
<feature type="region of interest" description="Disordered" evidence="2">
    <location>
        <begin position="18"/>
        <end position="38"/>
    </location>
</feature>
<name>A0A940M7Z9_9ACTN</name>
<dbReference type="Gene3D" id="3.30.565.10">
    <property type="entry name" value="Histidine kinase-like ATPase, C-terminal domain"/>
    <property type="match status" value="1"/>
</dbReference>
<keyword evidence="4" id="KW-0547">Nucleotide-binding</keyword>
<sequence length="173" mass="18430">MGSVGTVADHVSAFVRTPSRQSRDRRCGPEVPAAETGTASDFVSRPTHVRGFDAAFAAEEAHVSRARRLTGAHLRQWHVSDQLAEDIVLAVSELVTNAVSYGCGQVSLKVWCTTDELIVEVADGNPAMLAELRCPAEDDVSGRGLFLVAALATRWGVSDGGATTWCLFTTGSR</sequence>
<keyword evidence="4" id="KW-0067">ATP-binding</keyword>
<dbReference type="Proteomes" id="UP000670475">
    <property type="component" value="Unassembled WGS sequence"/>
</dbReference>
<proteinExistence type="predicted"/>
<keyword evidence="1" id="KW-0723">Serine/threonine-protein kinase</keyword>
<dbReference type="PANTHER" id="PTHR35526:SF3">
    <property type="entry name" value="ANTI-SIGMA-F FACTOR RSBW"/>
    <property type="match status" value="1"/>
</dbReference>
<keyword evidence="1" id="KW-0808">Transferase</keyword>
<dbReference type="InterPro" id="IPR036890">
    <property type="entry name" value="HATPase_C_sf"/>
</dbReference>
<organism evidence="4 5">
    <name type="scientific">Streptomyces montanisoli</name>
    <dbReference type="NCBI Taxonomy" id="2798581"/>
    <lineage>
        <taxon>Bacteria</taxon>
        <taxon>Bacillati</taxon>
        <taxon>Actinomycetota</taxon>
        <taxon>Actinomycetes</taxon>
        <taxon>Kitasatosporales</taxon>
        <taxon>Streptomycetaceae</taxon>
        <taxon>Streptomyces</taxon>
    </lineage>
</organism>
<keyword evidence="5" id="KW-1185">Reference proteome</keyword>
<dbReference type="GO" id="GO:0004674">
    <property type="term" value="F:protein serine/threonine kinase activity"/>
    <property type="evidence" value="ECO:0007669"/>
    <property type="project" value="UniProtKB-KW"/>
</dbReference>
<dbReference type="Pfam" id="PF13581">
    <property type="entry name" value="HATPase_c_2"/>
    <property type="match status" value="1"/>
</dbReference>
<protein>
    <submittedName>
        <fullName evidence="4">ATP-binding protein</fullName>
    </submittedName>
</protein>
<evidence type="ECO:0000313" key="4">
    <source>
        <dbReference type="EMBL" id="MBP0455972.1"/>
    </source>
</evidence>
<evidence type="ECO:0000313" key="5">
    <source>
        <dbReference type="Proteomes" id="UP000670475"/>
    </source>
</evidence>
<dbReference type="GO" id="GO:0005524">
    <property type="term" value="F:ATP binding"/>
    <property type="evidence" value="ECO:0007669"/>
    <property type="project" value="UniProtKB-KW"/>
</dbReference>
<dbReference type="InterPro" id="IPR003594">
    <property type="entry name" value="HATPase_dom"/>
</dbReference>
<dbReference type="SUPFAM" id="SSF55874">
    <property type="entry name" value="ATPase domain of HSP90 chaperone/DNA topoisomerase II/histidine kinase"/>
    <property type="match status" value="1"/>
</dbReference>
<comment type="caution">
    <text evidence="4">The sequence shown here is derived from an EMBL/GenBank/DDBJ whole genome shotgun (WGS) entry which is preliminary data.</text>
</comment>
<dbReference type="PANTHER" id="PTHR35526">
    <property type="entry name" value="ANTI-SIGMA-F FACTOR RSBW-RELATED"/>
    <property type="match status" value="1"/>
</dbReference>
<evidence type="ECO:0000256" key="1">
    <source>
        <dbReference type="ARBA" id="ARBA00022527"/>
    </source>
</evidence>
<dbReference type="AlphaFoldDB" id="A0A940M7Z9"/>
<accession>A0A940M7Z9</accession>
<dbReference type="CDD" id="cd16936">
    <property type="entry name" value="HATPase_RsbW-like"/>
    <property type="match status" value="1"/>
</dbReference>